<evidence type="ECO:0000259" key="1">
    <source>
        <dbReference type="Pfam" id="PF13086"/>
    </source>
</evidence>
<name>A0ABP0U6F6_9BRYO</name>
<dbReference type="CDD" id="cd18808">
    <property type="entry name" value="SF1_C_Upf1"/>
    <property type="match status" value="1"/>
</dbReference>
<dbReference type="InterPro" id="IPR041679">
    <property type="entry name" value="DNA2/NAM7-like_C"/>
</dbReference>
<dbReference type="Gene3D" id="3.40.50.300">
    <property type="entry name" value="P-loop containing nucleotide triphosphate hydrolases"/>
    <property type="match status" value="2"/>
</dbReference>
<dbReference type="PANTHER" id="PTHR10887:SF538">
    <property type="entry name" value="HELICASE MAGATAMA 3-RELATED"/>
    <property type="match status" value="1"/>
</dbReference>
<protein>
    <recommendedName>
        <fullName evidence="5">Helicase MAGATAMA 3</fullName>
    </recommendedName>
</protein>
<dbReference type="InterPro" id="IPR047187">
    <property type="entry name" value="SF1_C_Upf1"/>
</dbReference>
<dbReference type="InterPro" id="IPR027417">
    <property type="entry name" value="P-loop_NTPase"/>
</dbReference>
<accession>A0ABP0U6F6</accession>
<dbReference type="Proteomes" id="UP001497512">
    <property type="component" value="Chromosome 2"/>
</dbReference>
<evidence type="ECO:0000313" key="3">
    <source>
        <dbReference type="EMBL" id="CAK9214117.1"/>
    </source>
</evidence>
<feature type="domain" description="DNA2/NAM7 helicase helicase" evidence="1">
    <location>
        <begin position="467"/>
        <end position="542"/>
    </location>
</feature>
<gene>
    <name evidence="3" type="ORF">CSSPTR1EN2_LOCUS12071</name>
</gene>
<reference evidence="3" key="1">
    <citation type="submission" date="2024-02" db="EMBL/GenBank/DDBJ databases">
        <authorList>
            <consortium name="ELIXIR-Norway"/>
            <consortium name="Elixir Norway"/>
        </authorList>
    </citation>
    <scope>NUCLEOTIDE SEQUENCE</scope>
</reference>
<dbReference type="PANTHER" id="PTHR10887">
    <property type="entry name" value="DNA2/NAM7 HELICASE FAMILY"/>
    <property type="match status" value="1"/>
</dbReference>
<dbReference type="SUPFAM" id="SSF52540">
    <property type="entry name" value="P-loop containing nucleoside triphosphate hydrolases"/>
    <property type="match status" value="1"/>
</dbReference>
<dbReference type="CDD" id="cd18042">
    <property type="entry name" value="DEXXQc_SETX"/>
    <property type="match status" value="1"/>
</dbReference>
<dbReference type="Pfam" id="PF13086">
    <property type="entry name" value="AAA_11"/>
    <property type="match status" value="2"/>
</dbReference>
<sequence length="843" mass="94299">MVMAMAATAAAREAEGKKEDRAAQVASHQTRFQKIVLSWDYPRLLARSKINHKKQKGADQYKLHKVPDSFADLNEYLKVFESLLLEECRAQILRGDDDGETHCHMVAITHWERVNEFYFARLAIDTQASQEFTENDLVLLSKEKVLEGALPTTYAFASVESCEGQKTLRVRMYLDREGQKDGTSARGFKSVMQVLTALQGPSSAWWLLKLCNLSTIMREYTSLHSVGVLPFVNVILSGTYSATNETGSVPAQGWWNIPQPLLEYLKLSHNDSQLQAIQAGLSHNPLVLIQGPPGTGKTQTILGLLSVVLHSTPIKQPLMNGEVMFEQKPEISYSEKKQHWIKASPWIGQSVNPRDLNMPVDGDDGFFPTSGSQFRPETLGTKRKHRAHVLVCAPSNSALDEIVLRLLHTGLRDENGLMYTPSIVRVGLNAHHSVQSVTMDNLVAQRMSSMERSAVSAGPRASAGMERDRMRIAILDEASIVCSTLSFSGAGVFMRMNRGFDVVVIDEAAQAVEPSTLVPLAHGCRQVFLVGDPLQLPATVLSTEAVAYGYGKSLFRRFQKAGYPVNLLNTQYRMHPEIREFPSREFYESALEDGAEVHTLTKRPWHEHRCFGPFAFFDVDGTETQPAGSGSWVNKDEAEFVLVLYRHMVATYPELKSGPLVAVISPYKLQVKLLRQRFTEVLGKESARLVDINTVDGFQGREKDVAIFSCVRASQGKGIGFVSDFRRMNVGLTRARTSMLVVGCADALKIDKHWSNLVSSSQQRRRYFKVKKPYYALFTDSSLEEMKKMEDEFEMNLTRTGIPGVAKIARIQQVPMDVEIPDEEEVVEAYDNHGDVDEDVEDV</sequence>
<feature type="domain" description="DNA2/NAM7 helicase-like C-terminal" evidence="2">
    <location>
        <begin position="550"/>
        <end position="745"/>
    </location>
</feature>
<evidence type="ECO:0000313" key="4">
    <source>
        <dbReference type="Proteomes" id="UP001497512"/>
    </source>
</evidence>
<feature type="domain" description="DNA2/NAM7 helicase helicase" evidence="1">
    <location>
        <begin position="270"/>
        <end position="451"/>
    </location>
</feature>
<evidence type="ECO:0000259" key="2">
    <source>
        <dbReference type="Pfam" id="PF13087"/>
    </source>
</evidence>
<organism evidence="3 4">
    <name type="scientific">Sphagnum troendelagicum</name>
    <dbReference type="NCBI Taxonomy" id="128251"/>
    <lineage>
        <taxon>Eukaryota</taxon>
        <taxon>Viridiplantae</taxon>
        <taxon>Streptophyta</taxon>
        <taxon>Embryophyta</taxon>
        <taxon>Bryophyta</taxon>
        <taxon>Sphagnophytina</taxon>
        <taxon>Sphagnopsida</taxon>
        <taxon>Sphagnales</taxon>
        <taxon>Sphagnaceae</taxon>
        <taxon>Sphagnum</taxon>
    </lineage>
</organism>
<dbReference type="InterPro" id="IPR041677">
    <property type="entry name" value="DNA2/NAM7_AAA_11"/>
</dbReference>
<dbReference type="Pfam" id="PF13087">
    <property type="entry name" value="AAA_12"/>
    <property type="match status" value="1"/>
</dbReference>
<dbReference type="InterPro" id="IPR045055">
    <property type="entry name" value="DNA2/NAM7-like"/>
</dbReference>
<keyword evidence="4" id="KW-1185">Reference proteome</keyword>
<proteinExistence type="predicted"/>
<evidence type="ECO:0008006" key="5">
    <source>
        <dbReference type="Google" id="ProtNLM"/>
    </source>
</evidence>
<dbReference type="EMBL" id="OZ019894">
    <property type="protein sequence ID" value="CAK9214117.1"/>
    <property type="molecule type" value="Genomic_DNA"/>
</dbReference>